<sequence length="75" mass="8177">PFNSRVGGAQEHALAQRPRLQRGLAHCMCLGACIVSIFPSPTTATRLGGPFFSTFHSSNPNLNYIEIHCFDRSSS</sequence>
<dbReference type="AlphaFoldDB" id="A0AAD6SSE7"/>
<protein>
    <submittedName>
        <fullName evidence="1">Uncharacterized protein</fullName>
    </submittedName>
</protein>
<dbReference type="Proteomes" id="UP001218188">
    <property type="component" value="Unassembled WGS sequence"/>
</dbReference>
<organism evidence="1 2">
    <name type="scientific">Mycena alexandri</name>
    <dbReference type="NCBI Taxonomy" id="1745969"/>
    <lineage>
        <taxon>Eukaryota</taxon>
        <taxon>Fungi</taxon>
        <taxon>Dikarya</taxon>
        <taxon>Basidiomycota</taxon>
        <taxon>Agaricomycotina</taxon>
        <taxon>Agaricomycetes</taxon>
        <taxon>Agaricomycetidae</taxon>
        <taxon>Agaricales</taxon>
        <taxon>Marasmiineae</taxon>
        <taxon>Mycenaceae</taxon>
        <taxon>Mycena</taxon>
    </lineage>
</organism>
<dbReference type="EMBL" id="JARJCM010000074">
    <property type="protein sequence ID" value="KAJ7032291.1"/>
    <property type="molecule type" value="Genomic_DNA"/>
</dbReference>
<reference evidence="1" key="1">
    <citation type="submission" date="2023-03" db="EMBL/GenBank/DDBJ databases">
        <title>Massive genome expansion in bonnet fungi (Mycena s.s.) driven by repeated elements and novel gene families across ecological guilds.</title>
        <authorList>
            <consortium name="Lawrence Berkeley National Laboratory"/>
            <person name="Harder C.B."/>
            <person name="Miyauchi S."/>
            <person name="Viragh M."/>
            <person name="Kuo A."/>
            <person name="Thoen E."/>
            <person name="Andreopoulos B."/>
            <person name="Lu D."/>
            <person name="Skrede I."/>
            <person name="Drula E."/>
            <person name="Henrissat B."/>
            <person name="Morin E."/>
            <person name="Kohler A."/>
            <person name="Barry K."/>
            <person name="LaButti K."/>
            <person name="Morin E."/>
            <person name="Salamov A."/>
            <person name="Lipzen A."/>
            <person name="Mereny Z."/>
            <person name="Hegedus B."/>
            <person name="Baldrian P."/>
            <person name="Stursova M."/>
            <person name="Weitz H."/>
            <person name="Taylor A."/>
            <person name="Grigoriev I.V."/>
            <person name="Nagy L.G."/>
            <person name="Martin F."/>
            <person name="Kauserud H."/>
        </authorList>
    </citation>
    <scope>NUCLEOTIDE SEQUENCE</scope>
    <source>
        <strain evidence="1">CBHHK200</strain>
    </source>
</reference>
<proteinExistence type="predicted"/>
<evidence type="ECO:0000313" key="1">
    <source>
        <dbReference type="EMBL" id="KAJ7032291.1"/>
    </source>
</evidence>
<comment type="caution">
    <text evidence="1">The sequence shown here is derived from an EMBL/GenBank/DDBJ whole genome shotgun (WGS) entry which is preliminary data.</text>
</comment>
<keyword evidence="2" id="KW-1185">Reference proteome</keyword>
<feature type="non-terminal residue" evidence="1">
    <location>
        <position position="1"/>
    </location>
</feature>
<accession>A0AAD6SSE7</accession>
<gene>
    <name evidence="1" type="ORF">C8F04DRAFT_959132</name>
</gene>
<name>A0AAD6SSE7_9AGAR</name>
<evidence type="ECO:0000313" key="2">
    <source>
        <dbReference type="Proteomes" id="UP001218188"/>
    </source>
</evidence>